<organism evidence="1 2">
    <name type="scientific">Zymoseptoria tritici (strain ST99CH_3D7)</name>
    <dbReference type="NCBI Taxonomy" id="1276538"/>
    <lineage>
        <taxon>Eukaryota</taxon>
        <taxon>Fungi</taxon>
        <taxon>Dikarya</taxon>
        <taxon>Ascomycota</taxon>
        <taxon>Pezizomycotina</taxon>
        <taxon>Dothideomycetes</taxon>
        <taxon>Dothideomycetidae</taxon>
        <taxon>Mycosphaerellales</taxon>
        <taxon>Mycosphaerellaceae</taxon>
        <taxon>Zymoseptoria</taxon>
    </lineage>
</organism>
<dbReference type="Proteomes" id="UP000215127">
    <property type="component" value="Chromosome 3"/>
</dbReference>
<dbReference type="EMBL" id="LT853694">
    <property type="protein sequence ID" value="SMQ49208.1"/>
    <property type="molecule type" value="Genomic_DNA"/>
</dbReference>
<gene>
    <name evidence="1" type="ORF">ZT3D7_G4359</name>
</gene>
<accession>A0A1X7RP72</accession>
<proteinExistence type="predicted"/>
<name>A0A1X7RP72_ZYMT9</name>
<sequence>MRMNMYSFSTQRNTYRIYTEYADLGCRVRQSLSRTATNKQLRTDRIGSRHARWKARTDLDYNLALDMRDENNYARAVALWETNPRSQLRDPYANVVGWYMGKIDKQSWIGRPVSAHRRIRPAKLMPRGKSVRHDAYFKVKAEREASEAGEGDILTAADDGWLRGKANVPGTEFATAARRRDQQIELERILASLKHAGALPTSGAWADGAGRAEASKVRDSKGSAVVRSAGALLTPLDTSDESGGERYS</sequence>
<evidence type="ECO:0000313" key="2">
    <source>
        <dbReference type="Proteomes" id="UP000215127"/>
    </source>
</evidence>
<evidence type="ECO:0000313" key="1">
    <source>
        <dbReference type="EMBL" id="SMQ49208.1"/>
    </source>
</evidence>
<keyword evidence="2" id="KW-1185">Reference proteome</keyword>
<reference evidence="1 2" key="1">
    <citation type="submission" date="2016-06" db="EMBL/GenBank/DDBJ databases">
        <authorList>
            <person name="Kjaerup R.B."/>
            <person name="Dalgaard T.S."/>
            <person name="Juul-Madsen H.R."/>
        </authorList>
    </citation>
    <scope>NUCLEOTIDE SEQUENCE [LARGE SCALE GENOMIC DNA]</scope>
</reference>
<dbReference type="AlphaFoldDB" id="A0A1X7RP72"/>
<protein>
    <submittedName>
        <fullName evidence="1">Uncharacterized protein</fullName>
    </submittedName>
</protein>